<dbReference type="SUPFAM" id="SSF50182">
    <property type="entry name" value="Sm-like ribonucleoproteins"/>
    <property type="match status" value="1"/>
</dbReference>
<evidence type="ECO:0000259" key="6">
    <source>
        <dbReference type="Pfam" id="PF00924"/>
    </source>
</evidence>
<dbReference type="PANTHER" id="PTHR30566">
    <property type="entry name" value="YNAI-RELATED MECHANOSENSITIVE ION CHANNEL"/>
    <property type="match status" value="1"/>
</dbReference>
<evidence type="ECO:0000256" key="4">
    <source>
        <dbReference type="ARBA" id="ARBA00023136"/>
    </source>
</evidence>
<organism evidence="7 8">
    <name type="scientific">Glycomyces albidus</name>
    <dbReference type="NCBI Taxonomy" id="2656774"/>
    <lineage>
        <taxon>Bacteria</taxon>
        <taxon>Bacillati</taxon>
        <taxon>Actinomycetota</taxon>
        <taxon>Actinomycetes</taxon>
        <taxon>Glycomycetales</taxon>
        <taxon>Glycomycetaceae</taxon>
        <taxon>Glycomyces</taxon>
    </lineage>
</organism>
<dbReference type="InterPro" id="IPR006685">
    <property type="entry name" value="MscS_channel_2nd"/>
</dbReference>
<feature type="transmembrane region" description="Helical" evidence="5">
    <location>
        <begin position="158"/>
        <end position="177"/>
    </location>
</feature>
<dbReference type="AlphaFoldDB" id="A0A6L5G914"/>
<feature type="domain" description="Mechanosensitive ion channel MscS" evidence="6">
    <location>
        <begin position="180"/>
        <end position="246"/>
    </location>
</feature>
<dbReference type="EMBL" id="WIAO01000011">
    <property type="protein sequence ID" value="MQM26147.1"/>
    <property type="molecule type" value="Genomic_DNA"/>
</dbReference>
<comment type="caution">
    <text evidence="7">The sequence shown here is derived from an EMBL/GenBank/DDBJ whole genome shotgun (WGS) entry which is preliminary data.</text>
</comment>
<feature type="transmembrane region" description="Helical" evidence="5">
    <location>
        <begin position="47"/>
        <end position="64"/>
    </location>
</feature>
<dbReference type="Pfam" id="PF00924">
    <property type="entry name" value="MS_channel_2nd"/>
    <property type="match status" value="1"/>
</dbReference>
<feature type="transmembrane region" description="Helical" evidence="5">
    <location>
        <begin position="6"/>
        <end position="27"/>
    </location>
</feature>
<feature type="transmembrane region" description="Helical" evidence="5">
    <location>
        <begin position="131"/>
        <end position="152"/>
    </location>
</feature>
<evidence type="ECO:0000313" key="8">
    <source>
        <dbReference type="Proteomes" id="UP000477750"/>
    </source>
</evidence>
<keyword evidence="2 5" id="KW-0812">Transmembrane</keyword>
<dbReference type="GO" id="GO:0016020">
    <property type="term" value="C:membrane"/>
    <property type="evidence" value="ECO:0007669"/>
    <property type="project" value="UniProtKB-SubCell"/>
</dbReference>
<evidence type="ECO:0000256" key="5">
    <source>
        <dbReference type="SAM" id="Phobius"/>
    </source>
</evidence>
<reference evidence="7 8" key="1">
    <citation type="submission" date="2019-10" db="EMBL/GenBank/DDBJ databases">
        <title>Glycomyces albidus sp. nov., a novel actinomycete isolated from rhizosphere soil of wheat (Triticum aestivum L.).</title>
        <authorList>
            <person name="Qian L."/>
        </authorList>
    </citation>
    <scope>NUCLEOTIDE SEQUENCE [LARGE SCALE GENOMIC DNA]</scope>
    <source>
        <strain evidence="7 8">NEAU-7082</strain>
    </source>
</reference>
<dbReference type="InterPro" id="IPR023408">
    <property type="entry name" value="MscS_beta-dom_sf"/>
</dbReference>
<name>A0A6L5G914_9ACTN</name>
<keyword evidence="4 5" id="KW-0472">Membrane</keyword>
<keyword evidence="8" id="KW-1185">Reference proteome</keyword>
<dbReference type="Gene3D" id="1.10.287.1260">
    <property type="match status" value="1"/>
</dbReference>
<dbReference type="PANTHER" id="PTHR30566:SF25">
    <property type="entry name" value="INNER MEMBRANE PROTEIN"/>
    <property type="match status" value="1"/>
</dbReference>
<dbReference type="RefSeq" id="WP_153025314.1">
    <property type="nucleotide sequence ID" value="NZ_WIAO01000011.1"/>
</dbReference>
<dbReference type="GO" id="GO:0055085">
    <property type="term" value="P:transmembrane transport"/>
    <property type="evidence" value="ECO:0007669"/>
    <property type="project" value="InterPro"/>
</dbReference>
<sequence length="340" mass="37220">MPAPAPWLVITLVAIGCALAVSAARLVVTRLLLRHRSENASRLIGKALRPAQLMAVTGGLQILLSAKQGQLGWGGEWNAVLGQSLLFGTAASGAWLLSNLLSVAKEPIHRRWDGLEQDDVEGRRRRTQMVILYRLASVIVWTVAIGLVLFNIPPLREVGVSMLGAAGVAGIIAGLAAQTMLQNLFAGIMLAFGDALRLDDVVVVDGELGTIEEITLTYLVVRIWDDRRMVLPTSYFTQNPYVNWTRDTPEVLGSVVFDAKLTLPVPEVREELERFLAGNPFWDGRKASVAVLDATGGVMRVRLLISAANPRDQWDLRCELREHMAAWLAKQHPDCIPDPS</sequence>
<dbReference type="InterPro" id="IPR010920">
    <property type="entry name" value="LSM_dom_sf"/>
</dbReference>
<feature type="transmembrane region" description="Helical" evidence="5">
    <location>
        <begin position="84"/>
        <end position="104"/>
    </location>
</feature>
<evidence type="ECO:0000256" key="3">
    <source>
        <dbReference type="ARBA" id="ARBA00022989"/>
    </source>
</evidence>
<evidence type="ECO:0000256" key="2">
    <source>
        <dbReference type="ARBA" id="ARBA00022692"/>
    </source>
</evidence>
<proteinExistence type="predicted"/>
<protein>
    <submittedName>
        <fullName evidence="7">Mechanosensitive ion channel</fullName>
    </submittedName>
</protein>
<dbReference type="Proteomes" id="UP000477750">
    <property type="component" value="Unassembled WGS sequence"/>
</dbReference>
<evidence type="ECO:0000313" key="7">
    <source>
        <dbReference type="EMBL" id="MQM26147.1"/>
    </source>
</evidence>
<gene>
    <name evidence="7" type="ORF">GFD30_11275</name>
</gene>
<dbReference type="Gene3D" id="2.30.30.60">
    <property type="match status" value="1"/>
</dbReference>
<comment type="subcellular location">
    <subcellularLocation>
        <location evidence="1">Membrane</location>
    </subcellularLocation>
</comment>
<keyword evidence="3 5" id="KW-1133">Transmembrane helix</keyword>
<accession>A0A6L5G914</accession>
<evidence type="ECO:0000256" key="1">
    <source>
        <dbReference type="ARBA" id="ARBA00004370"/>
    </source>
</evidence>